<dbReference type="InterPro" id="IPR020456">
    <property type="entry name" value="Acylphosphatase"/>
</dbReference>
<dbReference type="SUPFAM" id="SSF54975">
    <property type="entry name" value="Acylphosphatase/BLUF domain-like"/>
    <property type="match status" value="1"/>
</dbReference>
<dbReference type="AlphaFoldDB" id="A0A382NCS0"/>
<dbReference type="PROSITE" id="PS51160">
    <property type="entry name" value="ACYLPHOSPHATASE_3"/>
    <property type="match status" value="1"/>
</dbReference>
<dbReference type="GO" id="GO:0003998">
    <property type="term" value="F:acylphosphatase activity"/>
    <property type="evidence" value="ECO:0007669"/>
    <property type="project" value="UniProtKB-EC"/>
</dbReference>
<evidence type="ECO:0000313" key="6">
    <source>
        <dbReference type="EMBL" id="SVC58959.1"/>
    </source>
</evidence>
<dbReference type="EMBL" id="UINC01099581">
    <property type="protein sequence ID" value="SVC58959.1"/>
    <property type="molecule type" value="Genomic_DNA"/>
</dbReference>
<dbReference type="PANTHER" id="PTHR10029:SF3">
    <property type="entry name" value="ACYLPHOSPHATASE-RELATED"/>
    <property type="match status" value="1"/>
</dbReference>
<organism evidence="6">
    <name type="scientific">marine metagenome</name>
    <dbReference type="NCBI Taxonomy" id="408172"/>
    <lineage>
        <taxon>unclassified sequences</taxon>
        <taxon>metagenomes</taxon>
        <taxon>ecological metagenomes</taxon>
    </lineage>
</organism>
<dbReference type="PANTHER" id="PTHR10029">
    <property type="entry name" value="ACYLPHOSPHATASE"/>
    <property type="match status" value="1"/>
</dbReference>
<evidence type="ECO:0000256" key="4">
    <source>
        <dbReference type="ARBA" id="ARBA00047645"/>
    </source>
</evidence>
<dbReference type="Pfam" id="PF00708">
    <property type="entry name" value="Acylphosphatase"/>
    <property type="match status" value="1"/>
</dbReference>
<dbReference type="EC" id="3.6.1.7" evidence="2"/>
<dbReference type="InterPro" id="IPR017968">
    <property type="entry name" value="Acylphosphatase_CS"/>
</dbReference>
<protein>
    <recommendedName>
        <fullName evidence="2">acylphosphatase</fullName>
        <ecNumber evidence="2">3.6.1.7</ecNumber>
    </recommendedName>
</protein>
<dbReference type="Gene3D" id="3.30.70.100">
    <property type="match status" value="1"/>
</dbReference>
<feature type="domain" description="Acylphosphatase-like" evidence="5">
    <location>
        <begin position="3"/>
        <end position="91"/>
    </location>
</feature>
<dbReference type="InterPro" id="IPR001792">
    <property type="entry name" value="Acylphosphatase-like_dom"/>
</dbReference>
<name>A0A382NCS0_9ZZZZ</name>
<sequence>MFKIRVLVSGDVQGVWFRISTQDKANELGLTGWVKNLFSNAVEIIAEGDMAPLSELSGWLQDGPPNAKVEKISIEWEKISNIEFSSFEIHR</sequence>
<evidence type="ECO:0000256" key="1">
    <source>
        <dbReference type="ARBA" id="ARBA00005614"/>
    </source>
</evidence>
<comment type="similarity">
    <text evidence="1">Belongs to the acylphosphatase family.</text>
</comment>
<dbReference type="InterPro" id="IPR036046">
    <property type="entry name" value="Acylphosphatase-like_dom_sf"/>
</dbReference>
<comment type="catalytic activity">
    <reaction evidence="4">
        <text>an acyl phosphate + H2O = a carboxylate + phosphate + H(+)</text>
        <dbReference type="Rhea" id="RHEA:14965"/>
        <dbReference type="ChEBI" id="CHEBI:15377"/>
        <dbReference type="ChEBI" id="CHEBI:15378"/>
        <dbReference type="ChEBI" id="CHEBI:29067"/>
        <dbReference type="ChEBI" id="CHEBI:43474"/>
        <dbReference type="ChEBI" id="CHEBI:59918"/>
        <dbReference type="EC" id="3.6.1.7"/>
    </reaction>
</comment>
<proteinExistence type="inferred from homology"/>
<keyword evidence="3" id="KW-0378">Hydrolase</keyword>
<reference evidence="6" key="1">
    <citation type="submission" date="2018-05" db="EMBL/GenBank/DDBJ databases">
        <authorList>
            <person name="Lanie J.A."/>
            <person name="Ng W.-L."/>
            <person name="Kazmierczak K.M."/>
            <person name="Andrzejewski T.M."/>
            <person name="Davidsen T.M."/>
            <person name="Wayne K.J."/>
            <person name="Tettelin H."/>
            <person name="Glass J.I."/>
            <person name="Rusch D."/>
            <person name="Podicherti R."/>
            <person name="Tsui H.-C.T."/>
            <person name="Winkler M.E."/>
        </authorList>
    </citation>
    <scope>NUCLEOTIDE SEQUENCE</scope>
</reference>
<dbReference type="PROSITE" id="PS00150">
    <property type="entry name" value="ACYLPHOSPHATASE_1"/>
    <property type="match status" value="1"/>
</dbReference>
<gene>
    <name evidence="6" type="ORF">METZ01_LOCUS311813</name>
</gene>
<evidence type="ECO:0000256" key="3">
    <source>
        <dbReference type="ARBA" id="ARBA00022801"/>
    </source>
</evidence>
<evidence type="ECO:0000256" key="2">
    <source>
        <dbReference type="ARBA" id="ARBA00012150"/>
    </source>
</evidence>
<accession>A0A382NCS0</accession>
<evidence type="ECO:0000259" key="5">
    <source>
        <dbReference type="PROSITE" id="PS51160"/>
    </source>
</evidence>